<reference evidence="2" key="1">
    <citation type="submission" date="2016-11" db="UniProtKB">
        <authorList>
            <consortium name="WormBaseParasite"/>
        </authorList>
    </citation>
    <scope>IDENTIFICATION</scope>
</reference>
<dbReference type="Proteomes" id="UP000095281">
    <property type="component" value="Unplaced"/>
</dbReference>
<sequence>MRHLAARFIPKVAENLISISHQSNHFKFNISPVHVVDPNLDFREQFKNVEKLKENLEKRKMFDLILNLPKIQNDYFLWWKAYSNFANSGLDRNDPNQREAYFKFRNELLKNSEGLLAALSLPNNLDFKQVHQQIDQKLNLNNFEKDFTEIWQNVRCNENTNKSSILLRDLRSSLLNFFKKVLKPAPVHFSGPFLVRPALVECCNISLNEVPLITDGIDSPFCLVEFEKQPENLRLWERSSLIIGNRKIKNNDDEIINIASFSNIGDYISRRAHIIFNIGKNNKDDIKNKTEEKIVKNQNYVQMAFTTINLDNLTKCF</sequence>
<organism evidence="1 2">
    <name type="scientific">Meloidogyne hapla</name>
    <name type="common">Root-knot nematode worm</name>
    <dbReference type="NCBI Taxonomy" id="6305"/>
    <lineage>
        <taxon>Eukaryota</taxon>
        <taxon>Metazoa</taxon>
        <taxon>Ecdysozoa</taxon>
        <taxon>Nematoda</taxon>
        <taxon>Chromadorea</taxon>
        <taxon>Rhabditida</taxon>
        <taxon>Tylenchina</taxon>
        <taxon>Tylenchomorpha</taxon>
        <taxon>Tylenchoidea</taxon>
        <taxon>Meloidogynidae</taxon>
        <taxon>Meloidogyninae</taxon>
        <taxon>Meloidogyne</taxon>
    </lineage>
</organism>
<keyword evidence="1" id="KW-1185">Reference proteome</keyword>
<dbReference type="AlphaFoldDB" id="A0A1I8BS17"/>
<proteinExistence type="predicted"/>
<evidence type="ECO:0000313" key="2">
    <source>
        <dbReference type="WBParaSite" id="MhA1_Contig438.frz3.gene25"/>
    </source>
</evidence>
<protein>
    <submittedName>
        <fullName evidence="2">Uncharacterized protein</fullName>
    </submittedName>
</protein>
<dbReference type="WBParaSite" id="MhA1_Contig438.frz3.gene25">
    <property type="protein sequence ID" value="MhA1_Contig438.frz3.gene25"/>
    <property type="gene ID" value="MhA1_Contig438.frz3.gene25"/>
</dbReference>
<accession>A0A1I8BS17</accession>
<evidence type="ECO:0000313" key="1">
    <source>
        <dbReference type="Proteomes" id="UP000095281"/>
    </source>
</evidence>
<name>A0A1I8BS17_MELHA</name>